<dbReference type="Gene3D" id="3.40.50.300">
    <property type="entry name" value="P-loop containing nucleotide triphosphate hydrolases"/>
    <property type="match status" value="1"/>
</dbReference>
<dbReference type="NCBIfam" id="TIGR02173">
    <property type="entry name" value="cyt_kin_arch"/>
    <property type="match status" value="1"/>
</dbReference>
<keyword evidence="3 10" id="KW-0963">Cytoplasm</keyword>
<comment type="catalytic activity">
    <reaction evidence="9 10">
        <text>CMP + ATP = CDP + ADP</text>
        <dbReference type="Rhea" id="RHEA:11600"/>
        <dbReference type="ChEBI" id="CHEBI:30616"/>
        <dbReference type="ChEBI" id="CHEBI:58069"/>
        <dbReference type="ChEBI" id="CHEBI:60377"/>
        <dbReference type="ChEBI" id="CHEBI:456216"/>
        <dbReference type="EC" id="2.7.4.25"/>
    </reaction>
</comment>
<dbReference type="GeneID" id="78819506"/>
<dbReference type="EMBL" id="JBHTAS010000001">
    <property type="protein sequence ID" value="MFC7139254.1"/>
    <property type="molecule type" value="Genomic_DNA"/>
</dbReference>
<organism evidence="11 12">
    <name type="scientific">Halosimplex aquaticum</name>
    <dbReference type="NCBI Taxonomy" id="3026162"/>
    <lineage>
        <taxon>Archaea</taxon>
        <taxon>Methanobacteriati</taxon>
        <taxon>Methanobacteriota</taxon>
        <taxon>Stenosarchaea group</taxon>
        <taxon>Halobacteria</taxon>
        <taxon>Halobacteriales</taxon>
        <taxon>Haloarculaceae</taxon>
        <taxon>Halosimplex</taxon>
    </lineage>
</organism>
<dbReference type="CDD" id="cd02020">
    <property type="entry name" value="CMPK"/>
    <property type="match status" value="1"/>
</dbReference>
<evidence type="ECO:0000313" key="11">
    <source>
        <dbReference type="EMBL" id="MFC7139254.1"/>
    </source>
</evidence>
<dbReference type="GO" id="GO:0006220">
    <property type="term" value="P:pyrimidine nucleotide metabolic process"/>
    <property type="evidence" value="ECO:0007669"/>
    <property type="project" value="UniProtKB-UniRule"/>
</dbReference>
<feature type="binding site" evidence="10">
    <location>
        <begin position="7"/>
        <end position="15"/>
    </location>
    <ligand>
        <name>ATP</name>
        <dbReference type="ChEBI" id="CHEBI:30616"/>
    </ligand>
</feature>
<dbReference type="SUPFAM" id="SSF52540">
    <property type="entry name" value="P-loop containing nucleoside triphosphate hydrolases"/>
    <property type="match status" value="1"/>
</dbReference>
<dbReference type="InterPro" id="IPR011892">
    <property type="entry name" value="Cyt_kin_arch"/>
</dbReference>
<evidence type="ECO:0000256" key="5">
    <source>
        <dbReference type="ARBA" id="ARBA00022741"/>
    </source>
</evidence>
<dbReference type="GO" id="GO:0005524">
    <property type="term" value="F:ATP binding"/>
    <property type="evidence" value="ECO:0007669"/>
    <property type="project" value="UniProtKB-UniRule"/>
</dbReference>
<keyword evidence="4 10" id="KW-0808">Transferase</keyword>
<dbReference type="AlphaFoldDB" id="A0ABD5Y4C4"/>
<evidence type="ECO:0000256" key="10">
    <source>
        <dbReference type="HAMAP-Rule" id="MF_00239"/>
    </source>
</evidence>
<comment type="catalytic activity">
    <reaction evidence="8 10">
        <text>dCMP + ATP = dCDP + ADP</text>
        <dbReference type="Rhea" id="RHEA:25094"/>
        <dbReference type="ChEBI" id="CHEBI:30616"/>
        <dbReference type="ChEBI" id="CHEBI:57566"/>
        <dbReference type="ChEBI" id="CHEBI:58593"/>
        <dbReference type="ChEBI" id="CHEBI:456216"/>
        <dbReference type="EC" id="2.7.4.25"/>
    </reaction>
</comment>
<reference evidence="11 12" key="1">
    <citation type="journal article" date="2019" name="Int. J. Syst. Evol. Microbiol.">
        <title>The Global Catalogue of Microorganisms (GCM) 10K type strain sequencing project: providing services to taxonomists for standard genome sequencing and annotation.</title>
        <authorList>
            <consortium name="The Broad Institute Genomics Platform"/>
            <consortium name="The Broad Institute Genome Sequencing Center for Infectious Disease"/>
            <person name="Wu L."/>
            <person name="Ma J."/>
        </authorList>
    </citation>
    <scope>NUCLEOTIDE SEQUENCE [LARGE SCALE GENOMIC DNA]</scope>
    <source>
        <strain evidence="11 12">XZYJT29</strain>
    </source>
</reference>
<dbReference type="GO" id="GO:0005737">
    <property type="term" value="C:cytoplasm"/>
    <property type="evidence" value="ECO:0007669"/>
    <property type="project" value="UniProtKB-SubCell"/>
</dbReference>
<evidence type="ECO:0000256" key="3">
    <source>
        <dbReference type="ARBA" id="ARBA00022490"/>
    </source>
</evidence>
<comment type="caution">
    <text evidence="11">The sequence shown here is derived from an EMBL/GenBank/DDBJ whole genome shotgun (WGS) entry which is preliminary data.</text>
</comment>
<evidence type="ECO:0000256" key="7">
    <source>
        <dbReference type="ARBA" id="ARBA00022840"/>
    </source>
</evidence>
<evidence type="ECO:0000256" key="6">
    <source>
        <dbReference type="ARBA" id="ARBA00022777"/>
    </source>
</evidence>
<evidence type="ECO:0000256" key="9">
    <source>
        <dbReference type="ARBA" id="ARBA00048478"/>
    </source>
</evidence>
<sequence>MLITVSGPAGSGKTTFAEALADALEYDYVSGGDIFRSLADERGHSLVEFNKLAEEDDQVDRDLDRRLREIASERDDIVLESRLAGWMAGDHADLKFWLDAPFEVRIDRIADREDKSAETARRETSERAESEAKRYQEYYNIDIEDRSIYDLVINTARWSPETEVEIALSAVESYDPADDEGKTPVTAVEYDF</sequence>
<dbReference type="Proteomes" id="UP001596432">
    <property type="component" value="Unassembled WGS sequence"/>
</dbReference>
<evidence type="ECO:0000256" key="2">
    <source>
        <dbReference type="ARBA" id="ARBA00011005"/>
    </source>
</evidence>
<name>A0ABD5Y4C4_9EURY</name>
<dbReference type="HAMAP" id="MF_00239">
    <property type="entry name" value="Cytidyl_kinase_type2"/>
    <property type="match status" value="1"/>
</dbReference>
<comment type="subcellular location">
    <subcellularLocation>
        <location evidence="1 10">Cytoplasm</location>
    </subcellularLocation>
</comment>
<protein>
    <recommendedName>
        <fullName evidence="10">Cytidylate kinase</fullName>
        <shortName evidence="10">CK</shortName>
        <ecNumber evidence="10">2.7.4.25</ecNumber>
    </recommendedName>
    <alternativeName>
        <fullName evidence="10">Cytidine monophosphate kinase</fullName>
        <shortName evidence="10">CMP kinase</shortName>
    </alternativeName>
</protein>
<dbReference type="GO" id="GO:0016301">
    <property type="term" value="F:kinase activity"/>
    <property type="evidence" value="ECO:0007669"/>
    <property type="project" value="UniProtKB-KW"/>
</dbReference>
<evidence type="ECO:0000256" key="8">
    <source>
        <dbReference type="ARBA" id="ARBA00047615"/>
    </source>
</evidence>
<keyword evidence="7 10" id="KW-0067">ATP-binding</keyword>
<dbReference type="EC" id="2.7.4.25" evidence="10"/>
<evidence type="ECO:0000256" key="1">
    <source>
        <dbReference type="ARBA" id="ARBA00004496"/>
    </source>
</evidence>
<dbReference type="RefSeq" id="WP_274324850.1">
    <property type="nucleotide sequence ID" value="NZ_CP118158.1"/>
</dbReference>
<accession>A0ABD5Y4C4</accession>
<keyword evidence="5 10" id="KW-0547">Nucleotide-binding</keyword>
<keyword evidence="12" id="KW-1185">Reference proteome</keyword>
<proteinExistence type="inferred from homology"/>
<dbReference type="InterPro" id="IPR011994">
    <property type="entry name" value="Cytidylate_kinase_dom"/>
</dbReference>
<dbReference type="Pfam" id="PF13189">
    <property type="entry name" value="Cytidylate_kin2"/>
    <property type="match status" value="1"/>
</dbReference>
<gene>
    <name evidence="10 11" type="primary">cmk</name>
    <name evidence="11" type="ORF">ACFQMA_05300</name>
</gene>
<keyword evidence="6 10" id="KW-0418">Kinase</keyword>
<evidence type="ECO:0000313" key="12">
    <source>
        <dbReference type="Proteomes" id="UP001596432"/>
    </source>
</evidence>
<comment type="similarity">
    <text evidence="2 10">Belongs to the cytidylate kinase family. Type 2 subfamily.</text>
</comment>
<evidence type="ECO:0000256" key="4">
    <source>
        <dbReference type="ARBA" id="ARBA00022679"/>
    </source>
</evidence>
<dbReference type="InterPro" id="IPR027417">
    <property type="entry name" value="P-loop_NTPase"/>
</dbReference>